<evidence type="ECO:0000313" key="3">
    <source>
        <dbReference type="Proteomes" id="UP000774617"/>
    </source>
</evidence>
<proteinExistence type="predicted"/>
<gene>
    <name evidence="2" type="ORF">B0J12DRAFT_732186</name>
</gene>
<evidence type="ECO:0000256" key="1">
    <source>
        <dbReference type="SAM" id="SignalP"/>
    </source>
</evidence>
<sequence>MTTTSMDKVFFVVLQFLFLFGLGRASPTADIAGYGDSAPNELAIRNELQVKERSRSHGPLRKRNAQQDGVCTVIFSCPSSGQDAIVFEFSSELTAPDPTGGGRLRSAADLMQAVIVTNPPEKDISVFPATVGEDWTVSKCKQVEGERVRCLLTWTFSVSARMDNPNSLVLSDLNTHGVSEICVPAQENQCSTERSRLRRCQIRQGTGCDLG</sequence>
<organism evidence="2 3">
    <name type="scientific">Macrophomina phaseolina</name>
    <dbReference type="NCBI Taxonomy" id="35725"/>
    <lineage>
        <taxon>Eukaryota</taxon>
        <taxon>Fungi</taxon>
        <taxon>Dikarya</taxon>
        <taxon>Ascomycota</taxon>
        <taxon>Pezizomycotina</taxon>
        <taxon>Dothideomycetes</taxon>
        <taxon>Dothideomycetes incertae sedis</taxon>
        <taxon>Botryosphaeriales</taxon>
        <taxon>Botryosphaeriaceae</taxon>
        <taxon>Macrophomina</taxon>
    </lineage>
</organism>
<evidence type="ECO:0000313" key="2">
    <source>
        <dbReference type="EMBL" id="KAH7031903.1"/>
    </source>
</evidence>
<protein>
    <submittedName>
        <fullName evidence="2">Uncharacterized protein</fullName>
    </submittedName>
</protein>
<accession>A0ABQ8FWN2</accession>
<keyword evidence="1" id="KW-0732">Signal</keyword>
<reference evidence="2 3" key="1">
    <citation type="journal article" date="2021" name="Nat. Commun.">
        <title>Genetic determinants of endophytism in the Arabidopsis root mycobiome.</title>
        <authorList>
            <person name="Mesny F."/>
            <person name="Miyauchi S."/>
            <person name="Thiergart T."/>
            <person name="Pickel B."/>
            <person name="Atanasova L."/>
            <person name="Karlsson M."/>
            <person name="Huettel B."/>
            <person name="Barry K.W."/>
            <person name="Haridas S."/>
            <person name="Chen C."/>
            <person name="Bauer D."/>
            <person name="Andreopoulos W."/>
            <person name="Pangilinan J."/>
            <person name="LaButti K."/>
            <person name="Riley R."/>
            <person name="Lipzen A."/>
            <person name="Clum A."/>
            <person name="Drula E."/>
            <person name="Henrissat B."/>
            <person name="Kohler A."/>
            <person name="Grigoriev I.V."/>
            <person name="Martin F.M."/>
            <person name="Hacquard S."/>
        </authorList>
    </citation>
    <scope>NUCLEOTIDE SEQUENCE [LARGE SCALE GENOMIC DNA]</scope>
    <source>
        <strain evidence="2 3">MPI-SDFR-AT-0080</strain>
    </source>
</reference>
<dbReference type="EMBL" id="JAGTJR010000042">
    <property type="protein sequence ID" value="KAH7031903.1"/>
    <property type="molecule type" value="Genomic_DNA"/>
</dbReference>
<comment type="caution">
    <text evidence="2">The sequence shown here is derived from an EMBL/GenBank/DDBJ whole genome shotgun (WGS) entry which is preliminary data.</text>
</comment>
<feature type="signal peptide" evidence="1">
    <location>
        <begin position="1"/>
        <end position="25"/>
    </location>
</feature>
<feature type="chain" id="PRO_5047087901" evidence="1">
    <location>
        <begin position="26"/>
        <end position="211"/>
    </location>
</feature>
<name>A0ABQ8FWN2_9PEZI</name>
<dbReference type="Proteomes" id="UP000774617">
    <property type="component" value="Unassembled WGS sequence"/>
</dbReference>
<keyword evidence="3" id="KW-1185">Reference proteome</keyword>